<gene>
    <name evidence="8" type="ORF">BS411_09990</name>
</gene>
<feature type="region of interest" description="Disordered" evidence="6">
    <location>
        <begin position="392"/>
        <end position="414"/>
    </location>
</feature>
<evidence type="ECO:0000256" key="5">
    <source>
        <dbReference type="RuleBase" id="RU000589"/>
    </source>
</evidence>
<dbReference type="GO" id="GO:0045490">
    <property type="term" value="P:pectin catabolic process"/>
    <property type="evidence" value="ECO:0007669"/>
    <property type="project" value="UniProtKB-UniRule"/>
</dbReference>
<feature type="active site" evidence="4">
    <location>
        <position position="262"/>
    </location>
</feature>
<proteinExistence type="inferred from homology"/>
<dbReference type="InterPro" id="IPR012334">
    <property type="entry name" value="Pectin_lyas_fold"/>
</dbReference>
<dbReference type="NCBIfam" id="NF007822">
    <property type="entry name" value="PRK10531.1"/>
    <property type="match status" value="1"/>
</dbReference>
<organism evidence="8">
    <name type="scientific">Cronobacter turicensis</name>
    <dbReference type="NCBI Taxonomy" id="413502"/>
    <lineage>
        <taxon>Bacteria</taxon>
        <taxon>Pseudomonadati</taxon>
        <taxon>Pseudomonadota</taxon>
        <taxon>Gammaproteobacteria</taxon>
        <taxon>Enterobacterales</taxon>
        <taxon>Enterobacteriaceae</taxon>
        <taxon>Cronobacter</taxon>
    </lineage>
</organism>
<dbReference type="PANTHER" id="PTHR31321:SF57">
    <property type="entry name" value="PECTINESTERASE 53-RELATED"/>
    <property type="match status" value="1"/>
</dbReference>
<feature type="region of interest" description="Disordered" evidence="6">
    <location>
        <begin position="39"/>
        <end position="59"/>
    </location>
</feature>
<evidence type="ECO:0000256" key="3">
    <source>
        <dbReference type="ARBA" id="ARBA00023085"/>
    </source>
</evidence>
<dbReference type="InterPro" id="IPR033131">
    <property type="entry name" value="Pectinesterase_Asp_AS"/>
</dbReference>
<dbReference type="GO" id="GO:0030599">
    <property type="term" value="F:pectinesterase activity"/>
    <property type="evidence" value="ECO:0007669"/>
    <property type="project" value="UniProtKB-UniRule"/>
</dbReference>
<dbReference type="UniPathway" id="UPA00545">
    <property type="reaction ID" value="UER00823"/>
</dbReference>
<dbReference type="RefSeq" id="WP_075198358.1">
    <property type="nucleotide sequence ID" value="NZ_CP187984.1"/>
</dbReference>
<dbReference type="PANTHER" id="PTHR31321">
    <property type="entry name" value="ACYL-COA THIOESTER HYDROLASE YBHC-RELATED"/>
    <property type="match status" value="1"/>
</dbReference>
<comment type="pathway">
    <text evidence="5">Glycan metabolism; pectin degradation; 2-dehydro-3-deoxy-D-gluconate from pectin: step 1/5.</text>
</comment>
<dbReference type="AlphaFoldDB" id="A0A2T7B5G1"/>
<keyword evidence="3 5" id="KW-0063">Aspartyl esterase</keyword>
<dbReference type="EC" id="3.1.1.11" evidence="5"/>
<dbReference type="EMBL" id="MSAG01000015">
    <property type="protein sequence ID" value="PUX22527.1"/>
    <property type="molecule type" value="Genomic_DNA"/>
</dbReference>
<dbReference type="GO" id="GO:0009279">
    <property type="term" value="C:cell outer membrane"/>
    <property type="evidence" value="ECO:0007669"/>
    <property type="project" value="TreeGrafter"/>
</dbReference>
<feature type="region of interest" description="Disordered" evidence="6">
    <location>
        <begin position="1"/>
        <end position="27"/>
    </location>
</feature>
<comment type="catalytic activity">
    <reaction evidence="5">
        <text>[(1-&gt;4)-alpha-D-galacturonosyl methyl ester](n) + n H2O = [(1-&gt;4)-alpha-D-galacturonosyl](n) + n methanol + n H(+)</text>
        <dbReference type="Rhea" id="RHEA:22380"/>
        <dbReference type="Rhea" id="RHEA-COMP:14570"/>
        <dbReference type="Rhea" id="RHEA-COMP:14573"/>
        <dbReference type="ChEBI" id="CHEBI:15377"/>
        <dbReference type="ChEBI" id="CHEBI:15378"/>
        <dbReference type="ChEBI" id="CHEBI:17790"/>
        <dbReference type="ChEBI" id="CHEBI:140522"/>
        <dbReference type="ChEBI" id="CHEBI:140523"/>
        <dbReference type="EC" id="3.1.1.11"/>
    </reaction>
</comment>
<comment type="caution">
    <text evidence="8">The sequence shown here is derived from an EMBL/GenBank/DDBJ whole genome shotgun (WGS) entry which is preliminary data.</text>
</comment>
<dbReference type="Gene3D" id="2.160.20.10">
    <property type="entry name" value="Single-stranded right-handed beta-helix, Pectin lyase-like"/>
    <property type="match status" value="1"/>
</dbReference>
<feature type="compositionally biased region" description="Basic and acidic residues" evidence="6">
    <location>
        <begin position="392"/>
        <end position="403"/>
    </location>
</feature>
<evidence type="ECO:0000256" key="4">
    <source>
        <dbReference type="PROSITE-ProRule" id="PRU10040"/>
    </source>
</evidence>
<evidence type="ECO:0000256" key="1">
    <source>
        <dbReference type="ARBA" id="ARBA00008891"/>
    </source>
</evidence>
<protein>
    <recommendedName>
        <fullName evidence="5">Pectinesterase</fullName>
        <ecNumber evidence="5">3.1.1.11</ecNumber>
    </recommendedName>
</protein>
<dbReference type="Pfam" id="PF01095">
    <property type="entry name" value="Pectinesterase"/>
    <property type="match status" value="1"/>
</dbReference>
<evidence type="ECO:0000259" key="7">
    <source>
        <dbReference type="Pfam" id="PF01095"/>
    </source>
</evidence>
<dbReference type="InterPro" id="IPR011050">
    <property type="entry name" value="Pectin_lyase_fold/virulence"/>
</dbReference>
<evidence type="ECO:0000256" key="6">
    <source>
        <dbReference type="SAM" id="MobiDB-lite"/>
    </source>
</evidence>
<feature type="domain" description="Pectinesterase catalytic" evidence="7">
    <location>
        <begin position="172"/>
        <end position="330"/>
    </location>
</feature>
<keyword evidence="2 5" id="KW-0378">Hydrolase</keyword>
<dbReference type="InterPro" id="IPR000070">
    <property type="entry name" value="Pectinesterase_cat"/>
</dbReference>
<accession>A0A2T7B5G1</accession>
<dbReference type="GO" id="GO:0042545">
    <property type="term" value="P:cell wall modification"/>
    <property type="evidence" value="ECO:0007669"/>
    <property type="project" value="UniProtKB-UniRule"/>
</dbReference>
<dbReference type="SUPFAM" id="SSF51126">
    <property type="entry name" value="Pectin lyase-like"/>
    <property type="match status" value="1"/>
</dbReference>
<evidence type="ECO:0000313" key="8">
    <source>
        <dbReference type="EMBL" id="PUX22527.1"/>
    </source>
</evidence>
<reference evidence="8" key="1">
    <citation type="submission" date="2016-12" db="EMBL/GenBank/DDBJ databases">
        <title>Analysis of the Molecular Diversity Among Cronobacter Species Isolated from Filth Flies Using a Pan Genomic DNA Microarray.</title>
        <authorList>
            <person name="Pava-Ripoll M."/>
            <person name="Tall B."/>
            <person name="Farber J."/>
            <person name="Fanning S."/>
            <person name="Lehner A."/>
            <person name="Stephan R."/>
            <person name="Pagotto F."/>
            <person name="Iverson C."/>
            <person name="Ziobro G."/>
            <person name="Miller A."/>
            <person name="Pearson R."/>
            <person name="Yan Q."/>
            <person name="Kim M."/>
            <person name="Jeong S."/>
            <person name="Park J."/>
            <person name="Jun S."/>
            <person name="Choi H."/>
            <person name="Chung T."/>
            <person name="Yoo Y."/>
            <person name="Park E."/>
            <person name="Hwang S."/>
            <person name="Lee B."/>
            <person name="Sathyamoorthy V."/>
            <person name="Carter L."/>
            <person name="Mammel M."/>
            <person name="Jackson S."/>
            <person name="Kothary M."/>
            <person name="Patel I."/>
            <person name="Grim C."/>
            <person name="Gopinath G."/>
            <person name="Gangiredla J."/>
            <person name="Chase H."/>
        </authorList>
    </citation>
    <scope>NUCLEOTIDE SEQUENCE [LARGE SCALE GENOMIC DNA]</scope>
    <source>
        <strain evidence="8">MOD1-Sh41s</strain>
    </source>
</reference>
<comment type="similarity">
    <text evidence="1">Belongs to the pectinesterase family.</text>
</comment>
<name>A0A2T7B5G1_9ENTR</name>
<sequence>MTDVKRNPEETGPESAQRPVLSDSEALRYTPENLFARGGWLHSPDGPWRPEGITPPPDERTRVVDTQRGPFRTVQQAVNAAVDGAGSRARVWIAVAPGVYRGVVYLPANAPPITIYGTGETPEQVSLALTLDARFTPQQYQAAVNACGEFQPGDPAWEEYQCIAASGAPEIGTGASAVVWAQSDGFQLLNLSVVNTLLDSVDGQAHQAVALRTDGDRVQLERLRLISRQDTLWLNSRGVAQGAASHISRVRVKDCYIEGDVDYVFGSASAYFENVHFHTVSSRGAGEAFVLAPSTPHDVPFGFLVQQCRFTTDNGFGETLFAKLGRAWDHGARETGYRPDHTANGQALIRDSFTDAGFDAKAPWGAAATTGRPFAASRSALRDDVRYNRLVEYHNQQRVENRGKTPAQKRRRQG</sequence>
<evidence type="ECO:0000256" key="2">
    <source>
        <dbReference type="ARBA" id="ARBA00022801"/>
    </source>
</evidence>
<dbReference type="PROSITE" id="PS00503">
    <property type="entry name" value="PECTINESTERASE_2"/>
    <property type="match status" value="1"/>
</dbReference>
<dbReference type="OrthoDB" id="264773at2"/>